<evidence type="ECO:0000313" key="2">
    <source>
        <dbReference type="EMBL" id="RDB26474.1"/>
    </source>
</evidence>
<accession>A0A369K3Y0</accession>
<dbReference type="Proteomes" id="UP000076154">
    <property type="component" value="Unassembled WGS sequence"/>
</dbReference>
<comment type="caution">
    <text evidence="2">The sequence shown here is derived from an EMBL/GenBank/DDBJ whole genome shotgun (WGS) entry which is preliminary data.</text>
</comment>
<dbReference type="InParanoid" id="A0A369K3Y0"/>
<sequence length="27" mass="3059">QNKHGRMVNRGAQRPAASPEREAGRRE</sequence>
<evidence type="ECO:0000313" key="3">
    <source>
        <dbReference type="Proteomes" id="UP000076154"/>
    </source>
</evidence>
<protein>
    <submittedName>
        <fullName evidence="2">Uncharacterized protein</fullName>
    </submittedName>
</protein>
<dbReference type="AlphaFoldDB" id="A0A369K3Y0"/>
<feature type="non-terminal residue" evidence="2">
    <location>
        <position position="1"/>
    </location>
</feature>
<evidence type="ECO:0000256" key="1">
    <source>
        <dbReference type="SAM" id="MobiDB-lite"/>
    </source>
</evidence>
<reference evidence="2" key="1">
    <citation type="submission" date="2018-04" db="EMBL/GenBank/DDBJ databases">
        <title>Whole genome sequencing of Hypsizygus marmoreus.</title>
        <authorList>
            <person name="Choi I.-G."/>
            <person name="Min B."/>
            <person name="Kim J.-G."/>
            <person name="Kim S."/>
            <person name="Oh Y.-L."/>
            <person name="Kong W.-S."/>
            <person name="Park H."/>
            <person name="Jeong J."/>
            <person name="Song E.-S."/>
        </authorList>
    </citation>
    <scope>NUCLEOTIDE SEQUENCE [LARGE SCALE GENOMIC DNA]</scope>
    <source>
        <strain evidence="2">51987-8</strain>
    </source>
</reference>
<name>A0A369K3Y0_HYPMA</name>
<keyword evidence="3" id="KW-1185">Reference proteome</keyword>
<dbReference type="EMBL" id="LUEZ02000032">
    <property type="protein sequence ID" value="RDB26474.1"/>
    <property type="molecule type" value="Genomic_DNA"/>
</dbReference>
<gene>
    <name evidence="2" type="ORF">Hypma_006013</name>
</gene>
<organism evidence="2 3">
    <name type="scientific">Hypsizygus marmoreus</name>
    <name type="common">White beech mushroom</name>
    <name type="synonym">Agaricus marmoreus</name>
    <dbReference type="NCBI Taxonomy" id="39966"/>
    <lineage>
        <taxon>Eukaryota</taxon>
        <taxon>Fungi</taxon>
        <taxon>Dikarya</taxon>
        <taxon>Basidiomycota</taxon>
        <taxon>Agaricomycotina</taxon>
        <taxon>Agaricomycetes</taxon>
        <taxon>Agaricomycetidae</taxon>
        <taxon>Agaricales</taxon>
        <taxon>Tricholomatineae</taxon>
        <taxon>Lyophyllaceae</taxon>
        <taxon>Hypsizygus</taxon>
    </lineage>
</organism>
<proteinExistence type="predicted"/>
<feature type="region of interest" description="Disordered" evidence="1">
    <location>
        <begin position="1"/>
        <end position="27"/>
    </location>
</feature>